<keyword evidence="3 7" id="KW-0999">Mitochondrion inner membrane</keyword>
<proteinExistence type="inferred from homology"/>
<evidence type="ECO:0000256" key="1">
    <source>
        <dbReference type="ARBA" id="ARBA00004443"/>
    </source>
</evidence>
<evidence type="ECO:0000313" key="9">
    <source>
        <dbReference type="Proteomes" id="UP000030161"/>
    </source>
</evidence>
<evidence type="ECO:0000256" key="5">
    <source>
        <dbReference type="ARBA" id="ARBA00023128"/>
    </source>
</evidence>
<dbReference type="SMR" id="A0AB34PM29"/>
<reference evidence="8 9" key="1">
    <citation type="submission" date="2013-12" db="EMBL/GenBank/DDBJ databases">
        <title>The Genome Sequence of Candida albicans P78048.</title>
        <authorList>
            <consortium name="The Broad Institute Genome Sequencing Platform"/>
            <consortium name="The Broad Institute Genome Sequencing Center for Infectious Disease"/>
            <person name="Cuomo C."/>
            <person name="Bennett R."/>
            <person name="Hirakawa M."/>
            <person name="Noverr M."/>
            <person name="Mitchell A."/>
            <person name="Young S.K."/>
            <person name="Zeng Q."/>
            <person name="Gargeya S."/>
            <person name="Fitzgerald M."/>
            <person name="Abouelleil A."/>
            <person name="Alvarado L."/>
            <person name="Berlin A.M."/>
            <person name="Chapman S.B."/>
            <person name="Dewar J."/>
            <person name="Goldberg J."/>
            <person name="Griggs A."/>
            <person name="Gujja S."/>
            <person name="Hansen M."/>
            <person name="Howarth C."/>
            <person name="Imamovic A."/>
            <person name="Larimer J."/>
            <person name="McCowan C."/>
            <person name="Murphy C."/>
            <person name="Pearson M."/>
            <person name="Priest M."/>
            <person name="Roberts A."/>
            <person name="Saif S."/>
            <person name="Shea T."/>
            <person name="Sykes S."/>
            <person name="Wortman J."/>
            <person name="Nusbaum C."/>
            <person name="Birren B."/>
        </authorList>
    </citation>
    <scope>NUCLEOTIDE SEQUENCE [LARGE SCALE GENOMIC DNA]</scope>
    <source>
        <strain evidence="8 9">P78048</strain>
    </source>
</reference>
<evidence type="ECO:0000313" key="8">
    <source>
        <dbReference type="EMBL" id="KGR04572.1"/>
    </source>
</evidence>
<dbReference type="Pfam" id="PF02410">
    <property type="entry name" value="RsfS"/>
    <property type="match status" value="1"/>
</dbReference>
<dbReference type="AlphaFoldDB" id="A0AB34PM29"/>
<dbReference type="SUPFAM" id="SSF81301">
    <property type="entry name" value="Nucleotidyltransferase"/>
    <property type="match status" value="1"/>
</dbReference>
<comment type="caution">
    <text evidence="8">The sequence shown here is derived from an EMBL/GenBank/DDBJ whole genome shotgun (WGS) entry which is preliminary data.</text>
</comment>
<name>A0AB34PM29_CANAX</name>
<protein>
    <recommendedName>
        <fullName evidence="7">ATPase synthesis protein 25</fullName>
    </recommendedName>
</protein>
<comment type="function">
    <text evidence="7">Mitochondrial mRNA stabilization factor.</text>
</comment>
<dbReference type="InterPro" id="IPR043519">
    <property type="entry name" value="NT_sf"/>
</dbReference>
<evidence type="ECO:0000256" key="3">
    <source>
        <dbReference type="ARBA" id="ARBA00022792"/>
    </source>
</evidence>
<dbReference type="Proteomes" id="UP000030161">
    <property type="component" value="Unassembled WGS sequence"/>
</dbReference>
<dbReference type="PANTHER" id="PTHR28087:SF1">
    <property type="entry name" value="ATPASE SYNTHESIS PROTEIN 25, MITOCHONDRIAL"/>
    <property type="match status" value="1"/>
</dbReference>
<accession>A0AB34PM29</accession>
<keyword evidence="6 7" id="KW-0472">Membrane</keyword>
<keyword evidence="4 7" id="KW-0809">Transit peptide</keyword>
<evidence type="ECO:0000256" key="6">
    <source>
        <dbReference type="ARBA" id="ARBA00023136"/>
    </source>
</evidence>
<evidence type="ECO:0000256" key="7">
    <source>
        <dbReference type="RuleBase" id="RU367062"/>
    </source>
</evidence>
<comment type="similarity">
    <text evidence="2 7">Belongs to the ATP25 family.</text>
</comment>
<comment type="subcellular location">
    <subcellularLocation>
        <location evidence="1 7">Mitochondrion inner membrane</location>
        <topology evidence="1 7">Peripheral membrane protein</topology>
        <orientation evidence="1 7">Matrix side</orientation>
    </subcellularLocation>
</comment>
<evidence type="ECO:0000256" key="4">
    <source>
        <dbReference type="ARBA" id="ARBA00022946"/>
    </source>
</evidence>
<dbReference type="GO" id="GO:0005743">
    <property type="term" value="C:mitochondrial inner membrane"/>
    <property type="evidence" value="ECO:0007669"/>
    <property type="project" value="UniProtKB-SubCell"/>
</dbReference>
<sequence length="580" mass="66837">MIVRGKCLGRSVSKAVSLFSRPISVISAKSFATTTNLLQNSKDDSTEATIPWYMREENSSPVEVLNKIEVPELPENSPQSLQEFVTLLTVEYGLTDLEIFDLSQLPEDHPKSLEEQNEENYVILASGKSEKHIYKAAYELRLYIKHTYKHLPIIEGMSSNSISKVTRRRLAKRVRRGPPATASTFGIGANSWVSCGTGVDGIVIHLLSRERRESLNLEQLYSDEQENEESHSTPEIDQDRLFFGDRRGFHTSSRNFNLNTLSNIYDSYVIDGNFDTSQKFKAQFDLNFKGGSVEEYNKKFELYRAINLVNANVVEANEIEQIIWDKYSSLDLALQQEIDWNTEIIKDTIKYMEFLVDLNARHSPREKLDKLSGFISNITCFAGDSIDLFTIDKFGALLWRLTWVSENNNALDSANLNEIIKRKGDFEPGTNTISFDNELGRNIRELLRQNKYSSNKETFPLWLREQMMYTFGQAGLWDRFWRDWQSILQSLNKTNERIYFWVVTALFLSKVDNRDALRHLFTKYWSNPSGASFVADYTTNNHQFNSDNERMALKSVLVQIGEKYNTSPWAREAAQFADNL</sequence>
<dbReference type="InterPro" id="IPR040152">
    <property type="entry name" value="Atp25"/>
</dbReference>
<organism evidence="8 9">
    <name type="scientific">Candida albicans P78048</name>
    <dbReference type="NCBI Taxonomy" id="1094989"/>
    <lineage>
        <taxon>Eukaryota</taxon>
        <taxon>Fungi</taxon>
        <taxon>Dikarya</taxon>
        <taxon>Ascomycota</taxon>
        <taxon>Saccharomycotina</taxon>
        <taxon>Pichiomycetes</taxon>
        <taxon>Debaryomycetaceae</taxon>
        <taxon>Candida/Lodderomyces clade</taxon>
        <taxon>Candida</taxon>
    </lineage>
</organism>
<gene>
    <name evidence="8" type="ORF">MG3_05701</name>
</gene>
<keyword evidence="5 7" id="KW-0496">Mitochondrion</keyword>
<dbReference type="Gene3D" id="3.30.460.10">
    <property type="entry name" value="Beta Polymerase, domain 2"/>
    <property type="match status" value="1"/>
</dbReference>
<dbReference type="EMBL" id="AJIX01000042">
    <property type="protein sequence ID" value="KGR04572.1"/>
    <property type="molecule type" value="Genomic_DNA"/>
</dbReference>
<evidence type="ECO:0000256" key="2">
    <source>
        <dbReference type="ARBA" id="ARBA00010787"/>
    </source>
</evidence>
<dbReference type="GO" id="GO:0048255">
    <property type="term" value="P:mRNA stabilization"/>
    <property type="evidence" value="ECO:0007669"/>
    <property type="project" value="TreeGrafter"/>
</dbReference>
<dbReference type="GO" id="GO:0140053">
    <property type="term" value="P:mitochondrial gene expression"/>
    <property type="evidence" value="ECO:0007669"/>
    <property type="project" value="UniProtKB-UniRule"/>
</dbReference>
<dbReference type="PANTHER" id="PTHR28087">
    <property type="entry name" value="ATPASE SYNTHESIS PROTEIN 25, MITOCHONDRIAL"/>
    <property type="match status" value="1"/>
</dbReference>